<evidence type="ECO:0000313" key="5">
    <source>
        <dbReference type="Proteomes" id="UP000270261"/>
    </source>
</evidence>
<feature type="transmembrane region" description="Helical" evidence="2">
    <location>
        <begin position="96"/>
        <end position="117"/>
    </location>
</feature>
<accession>A0A426FSX2</accession>
<feature type="region of interest" description="Disordered" evidence="1">
    <location>
        <begin position="37"/>
        <end position="76"/>
    </location>
</feature>
<evidence type="ECO:0000256" key="2">
    <source>
        <dbReference type="SAM" id="Phobius"/>
    </source>
</evidence>
<keyword evidence="2" id="KW-0472">Membrane</keyword>
<dbReference type="Pfam" id="PF07811">
    <property type="entry name" value="TadE"/>
    <property type="match status" value="1"/>
</dbReference>
<dbReference type="InterPro" id="IPR012495">
    <property type="entry name" value="TadE-like_dom"/>
</dbReference>
<proteinExistence type="predicted"/>
<feature type="domain" description="TadE-like" evidence="3">
    <location>
        <begin position="90"/>
        <end position="132"/>
    </location>
</feature>
<gene>
    <name evidence="4" type="ORF">EHV23_06560</name>
</gene>
<dbReference type="EMBL" id="RRUE01000001">
    <property type="protein sequence ID" value="RRN45796.1"/>
    <property type="molecule type" value="Genomic_DNA"/>
</dbReference>
<feature type="region of interest" description="Disordered" evidence="1">
    <location>
        <begin position="241"/>
        <end position="260"/>
    </location>
</feature>
<sequence>MVMKFISRKYLPSKSMPAQHMLPLQKNLPVQNMPSLQKDPLAQSIPPSQRNPPVQGTPSSSEELPRYGMPPWRGTSPVRRLPAARRTMAGMSMVELVVAVPVLLAVGMGLIQFIMVYHARQSAEYALQEAARAGAVDHARPEAMLKGLARGLVPWKYGATSMTDKLALELAEYARLQATMASGNTVAQTAVGVAVTDTLFDLKQLSPSTESFEDWAQPRLDEARGVIDRQEVEIPNDNLDNRREKAQPASGVAGYRGREPIGTRSGQTLADANMLRLEMTYGVKLKVPGISALVLKSLKHWHGCDSVVGLAGNVARQDDRCRYYLAGFIPVQTVATVRMMSPAWRSPLVQAAVPSAIAGSQGVSLGAGTLRPLPERRPTAVTTGAAPRSDGLAFTRPVETEPVRWGNGSAPVAVGHVEGDATGGATSTAGTADAAAAGQGEGNATPAPQRLTDDVFFKPPQASSSTAPDPLKQAVQDFTGHKAQGVTGTGAAGATGDAAHPALCTAADGMPGEGDANGVGRKGVPREGAARKASTGKA</sequence>
<feature type="compositionally biased region" description="Low complexity" evidence="1">
    <location>
        <begin position="423"/>
        <end position="445"/>
    </location>
</feature>
<feature type="region of interest" description="Disordered" evidence="1">
    <location>
        <begin position="368"/>
        <end position="391"/>
    </location>
</feature>
<feature type="compositionally biased region" description="Polar residues" evidence="1">
    <location>
        <begin position="45"/>
        <end position="62"/>
    </location>
</feature>
<dbReference type="Proteomes" id="UP000270261">
    <property type="component" value="Unassembled WGS sequence"/>
</dbReference>
<feature type="region of interest" description="Disordered" evidence="1">
    <location>
        <begin position="420"/>
        <end position="470"/>
    </location>
</feature>
<reference evidence="4 5" key="1">
    <citation type="submission" date="2018-11" db="EMBL/GenBank/DDBJ databases">
        <title>Genome sequencing of Lautropia sp. KCOM 2505 (= ChDC F240).</title>
        <authorList>
            <person name="Kook J.-K."/>
            <person name="Park S.-N."/>
            <person name="Lim Y.K."/>
        </authorList>
    </citation>
    <scope>NUCLEOTIDE SEQUENCE [LARGE SCALE GENOMIC DNA]</scope>
    <source>
        <strain evidence="4 5">KCOM 2505</strain>
    </source>
</reference>
<comment type="caution">
    <text evidence="4">The sequence shown here is derived from an EMBL/GenBank/DDBJ whole genome shotgun (WGS) entry which is preliminary data.</text>
</comment>
<feature type="compositionally biased region" description="Gly residues" evidence="1">
    <location>
        <begin position="511"/>
        <end position="521"/>
    </location>
</feature>
<evidence type="ECO:0000259" key="3">
    <source>
        <dbReference type="Pfam" id="PF07811"/>
    </source>
</evidence>
<feature type="region of interest" description="Disordered" evidence="1">
    <location>
        <begin position="505"/>
        <end position="538"/>
    </location>
</feature>
<evidence type="ECO:0000256" key="1">
    <source>
        <dbReference type="SAM" id="MobiDB-lite"/>
    </source>
</evidence>
<keyword evidence="2" id="KW-0812">Transmembrane</keyword>
<protein>
    <recommendedName>
        <fullName evidence="3">TadE-like domain-containing protein</fullName>
    </recommendedName>
</protein>
<evidence type="ECO:0000313" key="4">
    <source>
        <dbReference type="EMBL" id="RRN45796.1"/>
    </source>
</evidence>
<name>A0A426FSX2_9BURK</name>
<dbReference type="AlphaFoldDB" id="A0A426FSX2"/>
<keyword evidence="2" id="KW-1133">Transmembrane helix</keyword>
<organism evidence="4 5">
    <name type="scientific">Lautropia dentalis</name>
    <dbReference type="NCBI Taxonomy" id="2490857"/>
    <lineage>
        <taxon>Bacteria</taxon>
        <taxon>Pseudomonadati</taxon>
        <taxon>Pseudomonadota</taxon>
        <taxon>Betaproteobacteria</taxon>
        <taxon>Burkholderiales</taxon>
        <taxon>Burkholderiaceae</taxon>
        <taxon>Lautropia</taxon>
    </lineage>
</organism>
<keyword evidence="5" id="KW-1185">Reference proteome</keyword>